<dbReference type="PANTHER" id="PTHR43625:SF40">
    <property type="entry name" value="ALDO-KETO REDUCTASE YAKC [NADP(+)]"/>
    <property type="match status" value="1"/>
</dbReference>
<dbReference type="PATRIC" id="fig|1114963.3.peg.1287"/>
<reference evidence="3 4" key="1">
    <citation type="journal article" date="2015" name="G3 (Bethesda)">
        <title>Insights into Ongoing Evolution of the Hexachlorocyclohexane Catabolic Pathway from Comparative Genomics of Ten Sphingomonadaceae Strains.</title>
        <authorList>
            <person name="Pearce S.L."/>
            <person name="Oakeshott J.G."/>
            <person name="Pandey G."/>
        </authorList>
    </citation>
    <scope>NUCLEOTIDE SEQUENCE [LARGE SCALE GENOMIC DNA]</scope>
    <source>
        <strain evidence="3 4">LL02</strain>
    </source>
</reference>
<dbReference type="SUPFAM" id="SSF51430">
    <property type="entry name" value="NAD(P)-linked oxidoreductase"/>
    <property type="match status" value="1"/>
</dbReference>
<protein>
    <submittedName>
        <fullName evidence="3">Aldehyde oxidase</fullName>
    </submittedName>
</protein>
<organism evidence="3 4">
    <name type="scientific">Novosphingobium barchaimii LL02</name>
    <dbReference type="NCBI Taxonomy" id="1114963"/>
    <lineage>
        <taxon>Bacteria</taxon>
        <taxon>Pseudomonadati</taxon>
        <taxon>Pseudomonadota</taxon>
        <taxon>Alphaproteobacteria</taxon>
        <taxon>Sphingomonadales</taxon>
        <taxon>Sphingomonadaceae</taxon>
        <taxon>Novosphingobium</taxon>
    </lineage>
</organism>
<dbReference type="AlphaFoldDB" id="A0A0J7Y8B6"/>
<evidence type="ECO:0000259" key="2">
    <source>
        <dbReference type="Pfam" id="PF00248"/>
    </source>
</evidence>
<dbReference type="OrthoDB" id="9773828at2"/>
<evidence type="ECO:0000313" key="4">
    <source>
        <dbReference type="Proteomes" id="UP000052268"/>
    </source>
</evidence>
<dbReference type="Pfam" id="PF00248">
    <property type="entry name" value="Aldo_ket_red"/>
    <property type="match status" value="1"/>
</dbReference>
<dbReference type="EMBL" id="JACU01000002">
    <property type="protein sequence ID" value="KMS59872.1"/>
    <property type="molecule type" value="Genomic_DNA"/>
</dbReference>
<evidence type="ECO:0000256" key="1">
    <source>
        <dbReference type="ARBA" id="ARBA00023002"/>
    </source>
</evidence>
<keyword evidence="4" id="KW-1185">Reference proteome</keyword>
<dbReference type="PANTHER" id="PTHR43625">
    <property type="entry name" value="AFLATOXIN B1 ALDEHYDE REDUCTASE"/>
    <property type="match status" value="1"/>
</dbReference>
<accession>A0A0J7Y8B6</accession>
<proteinExistence type="predicted"/>
<sequence>MALDQNDPVRIAEDRAITLAGERRIGLGCMALTGIYGAVSREQAVATLAAALDNGVTLFDTAPLYGNGANETLLGDVLCDLPNAAIVTKFGLYADAGGKLYRDSRPETIKKSVEASLTRLRRDRIDLLLQHRADPETSDDDVQACIEDLISAGKVGEFGIAGVSADQITRRPTTRAFGAVQNELSLVTGQKIEEVAAAMARGACFMAFSPLGRGVLTGSKSGQPDDLRTSMAAFAQCSTSERPHDGGSGADMGAEVEASVRRSLAWVLAQGANVVAIPGCRSPGHVSVIFDDGDRFASSCGPMIRGKIARNASD</sequence>
<keyword evidence="1" id="KW-0560">Oxidoreductase</keyword>
<dbReference type="InterPro" id="IPR036812">
    <property type="entry name" value="NAD(P)_OxRdtase_dom_sf"/>
</dbReference>
<feature type="domain" description="NADP-dependent oxidoreductase" evidence="2">
    <location>
        <begin position="24"/>
        <end position="287"/>
    </location>
</feature>
<dbReference type="Proteomes" id="UP000052268">
    <property type="component" value="Unassembled WGS sequence"/>
</dbReference>
<dbReference type="InterPro" id="IPR050791">
    <property type="entry name" value="Aldo-Keto_reductase"/>
</dbReference>
<dbReference type="InterPro" id="IPR023210">
    <property type="entry name" value="NADP_OxRdtase_dom"/>
</dbReference>
<name>A0A0J7Y8B6_9SPHN</name>
<dbReference type="GO" id="GO:0016491">
    <property type="term" value="F:oxidoreductase activity"/>
    <property type="evidence" value="ECO:0007669"/>
    <property type="project" value="UniProtKB-KW"/>
</dbReference>
<dbReference type="RefSeq" id="WP_059150584.1">
    <property type="nucleotide sequence ID" value="NZ_KQ130452.1"/>
</dbReference>
<dbReference type="GO" id="GO:0005737">
    <property type="term" value="C:cytoplasm"/>
    <property type="evidence" value="ECO:0007669"/>
    <property type="project" value="TreeGrafter"/>
</dbReference>
<dbReference type="Gene3D" id="3.20.20.100">
    <property type="entry name" value="NADP-dependent oxidoreductase domain"/>
    <property type="match status" value="1"/>
</dbReference>
<comment type="caution">
    <text evidence="3">The sequence shown here is derived from an EMBL/GenBank/DDBJ whole genome shotgun (WGS) entry which is preliminary data.</text>
</comment>
<gene>
    <name evidence="3" type="ORF">V474_11900</name>
</gene>
<evidence type="ECO:0000313" key="3">
    <source>
        <dbReference type="EMBL" id="KMS59872.1"/>
    </source>
</evidence>